<reference evidence="1" key="1">
    <citation type="submission" date="2021-01" db="EMBL/GenBank/DDBJ databases">
        <authorList>
            <consortium name="Genoscope - CEA"/>
            <person name="William W."/>
        </authorList>
    </citation>
    <scope>NUCLEOTIDE SEQUENCE</scope>
</reference>
<gene>
    <name evidence="1" type="ORF">PPRIM_AZ9-3.1.T1430062</name>
</gene>
<organism evidence="1 2">
    <name type="scientific">Paramecium primaurelia</name>
    <dbReference type="NCBI Taxonomy" id="5886"/>
    <lineage>
        <taxon>Eukaryota</taxon>
        <taxon>Sar</taxon>
        <taxon>Alveolata</taxon>
        <taxon>Ciliophora</taxon>
        <taxon>Intramacronucleata</taxon>
        <taxon>Oligohymenophorea</taxon>
        <taxon>Peniculida</taxon>
        <taxon>Parameciidae</taxon>
        <taxon>Paramecium</taxon>
    </lineage>
</organism>
<keyword evidence="2" id="KW-1185">Reference proteome</keyword>
<protein>
    <submittedName>
        <fullName evidence="1">Uncharacterized protein</fullName>
    </submittedName>
</protein>
<dbReference type="AlphaFoldDB" id="A0A8S1Q5Z0"/>
<accession>A0A8S1Q5Z0</accession>
<proteinExistence type="predicted"/>
<evidence type="ECO:0000313" key="1">
    <source>
        <dbReference type="EMBL" id="CAD8110191.1"/>
    </source>
</evidence>
<comment type="caution">
    <text evidence="1">The sequence shown here is derived from an EMBL/GenBank/DDBJ whole genome shotgun (WGS) entry which is preliminary data.</text>
</comment>
<dbReference type="OMA" id="AWNLELI"/>
<name>A0A8S1Q5Z0_PARPR</name>
<sequence length="118" mass="13857">MTQIAPLQNIIIDDNNSTQRHSDGLGIAKKIKKKEKGCFCRKQKQKKIYKYISPDESSYECDGWEEEDQFNRQSDYRQQNKEITDLKCVAWNLELIIKNAKQQLAYLEGTMQSNHARN</sequence>
<dbReference type="EMBL" id="CAJJDM010000147">
    <property type="protein sequence ID" value="CAD8110191.1"/>
    <property type="molecule type" value="Genomic_DNA"/>
</dbReference>
<dbReference type="Proteomes" id="UP000688137">
    <property type="component" value="Unassembled WGS sequence"/>
</dbReference>
<evidence type="ECO:0000313" key="2">
    <source>
        <dbReference type="Proteomes" id="UP000688137"/>
    </source>
</evidence>